<dbReference type="PANTHER" id="PTHR12203">
    <property type="entry name" value="KDEL LYS-ASP-GLU-LEU CONTAINING - RELATED"/>
    <property type="match status" value="1"/>
</dbReference>
<dbReference type="AlphaFoldDB" id="A0A2U1LEE5"/>
<proteinExistence type="predicted"/>
<name>A0A2U1LEE5_ARTAN</name>
<reference evidence="3 4" key="1">
    <citation type="journal article" date="2018" name="Mol. Plant">
        <title>The genome of Artemisia annua provides insight into the evolution of Asteraceae family and artemisinin biosynthesis.</title>
        <authorList>
            <person name="Shen Q."/>
            <person name="Zhang L."/>
            <person name="Liao Z."/>
            <person name="Wang S."/>
            <person name="Yan T."/>
            <person name="Shi P."/>
            <person name="Liu M."/>
            <person name="Fu X."/>
            <person name="Pan Q."/>
            <person name="Wang Y."/>
            <person name="Lv Z."/>
            <person name="Lu X."/>
            <person name="Zhang F."/>
            <person name="Jiang W."/>
            <person name="Ma Y."/>
            <person name="Chen M."/>
            <person name="Hao X."/>
            <person name="Li L."/>
            <person name="Tang Y."/>
            <person name="Lv G."/>
            <person name="Zhou Y."/>
            <person name="Sun X."/>
            <person name="Brodelius P.E."/>
            <person name="Rose J.K.C."/>
            <person name="Tang K."/>
        </authorList>
    </citation>
    <scope>NUCLEOTIDE SEQUENCE [LARGE SCALE GENOMIC DNA]</scope>
    <source>
        <strain evidence="4">cv. Huhao1</strain>
        <tissue evidence="3">Leaf</tissue>
    </source>
</reference>
<sequence length="487" mass="57383">MTKTYKEKCTLMFLVAAVGSLFMFLTAAYWLDLSMLSGQSIIQFQTTKKVPYFPLDCLSWNETLTCPKNYPTTHKNIGHSAFKTCPDYFRWIHEDLARWRETGVTRDMVDGAKPSAHFRLIILDGKAYVEKFRKSIQTRDLFTLWGFQQLLRRYPGRIPDLELMFDCNDRPVIKKNRFRGPDPRPPPLFKYCSDHGSLDIVSPDWSFWGWPETNQKPWEITLKELKEGNKRVKWMDRLPYAYWKGNPDVSPIRVDLKKCNVNYTSNVDWNTRLFFQNWTNESTNGFKGSNMKDQCTYRYKIYVEGWAWSVSEKYILACDSPTLYITPHYYTFFARGLTPLKHFWPIRDNDKCRSLKFAVEWGNNHTSKAQEMGEASSRFIQEDVKMEYVYDYMLHLLTEYAKLLKFKPTVPPNAVELCSESLACPADEKFRSFMMESLVQQPTDTLPCTMPSPYDPSTLKDIVDNKTRAIKQVEMWENEFWKNQNLK</sequence>
<dbReference type="InterPro" id="IPR006598">
    <property type="entry name" value="CAP10"/>
</dbReference>
<dbReference type="OrthoDB" id="202415at2759"/>
<feature type="transmembrane region" description="Helical" evidence="1">
    <location>
        <begin position="12"/>
        <end position="31"/>
    </location>
</feature>
<evidence type="ECO:0000313" key="4">
    <source>
        <dbReference type="Proteomes" id="UP000245207"/>
    </source>
</evidence>
<keyword evidence="1" id="KW-1133">Transmembrane helix</keyword>
<keyword evidence="1" id="KW-0472">Membrane</keyword>
<evidence type="ECO:0000259" key="2">
    <source>
        <dbReference type="SMART" id="SM00672"/>
    </source>
</evidence>
<dbReference type="Proteomes" id="UP000245207">
    <property type="component" value="Unassembled WGS sequence"/>
</dbReference>
<gene>
    <name evidence="3" type="ORF">CTI12_AA499870</name>
</gene>
<dbReference type="Pfam" id="PF05686">
    <property type="entry name" value="Glyco_transf_90"/>
    <property type="match status" value="1"/>
</dbReference>
<dbReference type="InterPro" id="IPR051091">
    <property type="entry name" value="O-Glucosyltr/Glycosyltrsf_90"/>
</dbReference>
<comment type="caution">
    <text evidence="3">The sequence shown here is derived from an EMBL/GenBank/DDBJ whole genome shotgun (WGS) entry which is preliminary data.</text>
</comment>
<accession>A0A2U1LEE5</accession>
<evidence type="ECO:0000313" key="3">
    <source>
        <dbReference type="EMBL" id="PWA47379.1"/>
    </source>
</evidence>
<evidence type="ECO:0000256" key="1">
    <source>
        <dbReference type="SAM" id="Phobius"/>
    </source>
</evidence>
<dbReference type="SMART" id="SM00672">
    <property type="entry name" value="CAP10"/>
    <property type="match status" value="1"/>
</dbReference>
<protein>
    <submittedName>
        <fullName evidence="3">Downstream target of AGL15 2</fullName>
    </submittedName>
</protein>
<keyword evidence="4" id="KW-1185">Reference proteome</keyword>
<organism evidence="3 4">
    <name type="scientific">Artemisia annua</name>
    <name type="common">Sweet wormwood</name>
    <dbReference type="NCBI Taxonomy" id="35608"/>
    <lineage>
        <taxon>Eukaryota</taxon>
        <taxon>Viridiplantae</taxon>
        <taxon>Streptophyta</taxon>
        <taxon>Embryophyta</taxon>
        <taxon>Tracheophyta</taxon>
        <taxon>Spermatophyta</taxon>
        <taxon>Magnoliopsida</taxon>
        <taxon>eudicotyledons</taxon>
        <taxon>Gunneridae</taxon>
        <taxon>Pentapetalae</taxon>
        <taxon>asterids</taxon>
        <taxon>campanulids</taxon>
        <taxon>Asterales</taxon>
        <taxon>Asteraceae</taxon>
        <taxon>Asteroideae</taxon>
        <taxon>Anthemideae</taxon>
        <taxon>Artemisiinae</taxon>
        <taxon>Artemisia</taxon>
    </lineage>
</organism>
<keyword evidence="1" id="KW-0812">Transmembrane</keyword>
<feature type="domain" description="Glycosyl transferase CAP10" evidence="2">
    <location>
        <begin position="157"/>
        <end position="407"/>
    </location>
</feature>
<dbReference type="PANTHER" id="PTHR12203:SF74">
    <property type="entry name" value="GLYCOSYLTRANSFERASE"/>
    <property type="match status" value="1"/>
</dbReference>
<dbReference type="EMBL" id="PKPP01009837">
    <property type="protein sequence ID" value="PWA47379.1"/>
    <property type="molecule type" value="Genomic_DNA"/>
</dbReference>